<feature type="compositionally biased region" description="Basic and acidic residues" evidence="1">
    <location>
        <begin position="455"/>
        <end position="478"/>
    </location>
</feature>
<dbReference type="Proteomes" id="UP001258017">
    <property type="component" value="Unassembled WGS sequence"/>
</dbReference>
<comment type="caution">
    <text evidence="3">The sequence shown here is derived from an EMBL/GenBank/DDBJ whole genome shotgun (WGS) entry which is preliminary data.</text>
</comment>
<feature type="compositionally biased region" description="Polar residues" evidence="1">
    <location>
        <begin position="327"/>
        <end position="338"/>
    </location>
</feature>
<evidence type="ECO:0000313" key="4">
    <source>
        <dbReference type="Proteomes" id="UP001258017"/>
    </source>
</evidence>
<gene>
    <name evidence="3" type="ORF">KPH14_004316</name>
</gene>
<keyword evidence="2" id="KW-0732">Signal</keyword>
<name>A0AAD9RYH7_9HYME</name>
<feature type="compositionally biased region" description="Polar residues" evidence="1">
    <location>
        <begin position="345"/>
        <end position="369"/>
    </location>
</feature>
<feature type="region of interest" description="Disordered" evidence="1">
    <location>
        <begin position="413"/>
        <end position="478"/>
    </location>
</feature>
<evidence type="ECO:0000313" key="3">
    <source>
        <dbReference type="EMBL" id="KAK2588297.1"/>
    </source>
</evidence>
<evidence type="ECO:0000256" key="2">
    <source>
        <dbReference type="SAM" id="SignalP"/>
    </source>
</evidence>
<feature type="chain" id="PRO_5042140869" evidence="2">
    <location>
        <begin position="31"/>
        <end position="478"/>
    </location>
</feature>
<proteinExistence type="predicted"/>
<protein>
    <submittedName>
        <fullName evidence="3">Uncharacterized protein</fullName>
    </submittedName>
</protein>
<sequence length="478" mass="53188">MFEPIRFFVIVSVLQVIVLGDLSKIDNVQACMDYCSTSGSIGCFKDGQCTCENVDNKDAENVFRESRQVEYFEPSLYSKDLTDEERTARCTLGSRKRLRTHDADRVVKYFVNDGPSSGHAYFVGATNSNDDVEKECKSENESSSKFNRNVDESNNPVPDQQGLELVEDNYYQPSYSDAFVGAPYNPYNPVYFVPHEVPIAPIAMNPYEHVMDGTYGSAFGSRNHILTQPISTMYPTPRDRLLGAKLPRRTVRPRLNALKHFSNALLGLVREPVNEGLLGAHSLLHNLVKADPIAYSPNYVNDLSTVGISNAESIVADVNPIVGIKNENAQTPKANPESTPEDNAQESSETKKSTNSVPSIQRANKPTEIIQNIPYNQQYFIPMYHPYKNPTGAMSNSIPRAYFLQPVRIMPQATRSAPSSQAVNVSQPRDSSNCEHNNSSNNEDNSMDSANTTTEKPKEETSSDSSREKTLKDTSKIK</sequence>
<keyword evidence="4" id="KW-1185">Reference proteome</keyword>
<feature type="region of interest" description="Disordered" evidence="1">
    <location>
        <begin position="137"/>
        <end position="160"/>
    </location>
</feature>
<organism evidence="3 4">
    <name type="scientific">Odynerus spinipes</name>
    <dbReference type="NCBI Taxonomy" id="1348599"/>
    <lineage>
        <taxon>Eukaryota</taxon>
        <taxon>Metazoa</taxon>
        <taxon>Ecdysozoa</taxon>
        <taxon>Arthropoda</taxon>
        <taxon>Hexapoda</taxon>
        <taxon>Insecta</taxon>
        <taxon>Pterygota</taxon>
        <taxon>Neoptera</taxon>
        <taxon>Endopterygota</taxon>
        <taxon>Hymenoptera</taxon>
        <taxon>Apocrita</taxon>
        <taxon>Aculeata</taxon>
        <taxon>Vespoidea</taxon>
        <taxon>Vespidae</taxon>
        <taxon>Eumeninae</taxon>
        <taxon>Odynerus</taxon>
    </lineage>
</organism>
<accession>A0AAD9RYH7</accession>
<feature type="region of interest" description="Disordered" evidence="1">
    <location>
        <begin position="327"/>
        <end position="369"/>
    </location>
</feature>
<feature type="compositionally biased region" description="Polar residues" evidence="1">
    <location>
        <begin position="413"/>
        <end position="429"/>
    </location>
</feature>
<feature type="signal peptide" evidence="2">
    <location>
        <begin position="1"/>
        <end position="30"/>
    </location>
</feature>
<reference evidence="3" key="1">
    <citation type="submission" date="2021-08" db="EMBL/GenBank/DDBJ databases">
        <authorList>
            <person name="Misof B."/>
            <person name="Oliver O."/>
            <person name="Podsiadlowski L."/>
            <person name="Donath A."/>
            <person name="Peters R."/>
            <person name="Mayer C."/>
            <person name="Rust J."/>
            <person name="Gunkel S."/>
            <person name="Lesny P."/>
            <person name="Martin S."/>
            <person name="Oeyen J.P."/>
            <person name="Petersen M."/>
            <person name="Panagiotis P."/>
            <person name="Wilbrandt J."/>
            <person name="Tanja T."/>
        </authorList>
    </citation>
    <scope>NUCLEOTIDE SEQUENCE</scope>
    <source>
        <strain evidence="3">GBR_01_08_01A</strain>
        <tissue evidence="3">Thorax + abdomen</tissue>
    </source>
</reference>
<dbReference type="AlphaFoldDB" id="A0AAD9RYH7"/>
<evidence type="ECO:0000256" key="1">
    <source>
        <dbReference type="SAM" id="MobiDB-lite"/>
    </source>
</evidence>
<dbReference type="EMBL" id="JAIFRP010000006">
    <property type="protein sequence ID" value="KAK2588297.1"/>
    <property type="molecule type" value="Genomic_DNA"/>
</dbReference>
<reference evidence="3" key="2">
    <citation type="journal article" date="2023" name="Commun. Biol.">
        <title>Intrasexual cuticular hydrocarbon dimorphism in a wasp sheds light on hydrocarbon biosynthesis genes in Hymenoptera.</title>
        <authorList>
            <person name="Moris V.C."/>
            <person name="Podsiadlowski L."/>
            <person name="Martin S."/>
            <person name="Oeyen J.P."/>
            <person name="Donath A."/>
            <person name="Petersen M."/>
            <person name="Wilbrandt J."/>
            <person name="Misof B."/>
            <person name="Liedtke D."/>
            <person name="Thamm M."/>
            <person name="Scheiner R."/>
            <person name="Schmitt T."/>
            <person name="Niehuis O."/>
        </authorList>
    </citation>
    <scope>NUCLEOTIDE SEQUENCE</scope>
    <source>
        <strain evidence="3">GBR_01_08_01A</strain>
    </source>
</reference>
<feature type="compositionally biased region" description="Low complexity" evidence="1">
    <location>
        <begin position="430"/>
        <end position="454"/>
    </location>
</feature>